<evidence type="ECO:0000313" key="3">
    <source>
        <dbReference type="EMBL" id="KIL55672.1"/>
    </source>
</evidence>
<feature type="region of interest" description="Disordered" evidence="1">
    <location>
        <begin position="1"/>
        <end position="32"/>
    </location>
</feature>
<name>A0A0C2W3J3_AMAMK</name>
<feature type="region of interest" description="Disordered" evidence="1">
    <location>
        <begin position="149"/>
        <end position="176"/>
    </location>
</feature>
<proteinExistence type="predicted"/>
<organism evidence="3 4">
    <name type="scientific">Amanita muscaria (strain Koide BX008)</name>
    <dbReference type="NCBI Taxonomy" id="946122"/>
    <lineage>
        <taxon>Eukaryota</taxon>
        <taxon>Fungi</taxon>
        <taxon>Dikarya</taxon>
        <taxon>Basidiomycota</taxon>
        <taxon>Agaricomycotina</taxon>
        <taxon>Agaricomycetes</taxon>
        <taxon>Agaricomycetidae</taxon>
        <taxon>Agaricales</taxon>
        <taxon>Pluteineae</taxon>
        <taxon>Amanitaceae</taxon>
        <taxon>Amanita</taxon>
    </lineage>
</organism>
<evidence type="ECO:0000256" key="1">
    <source>
        <dbReference type="SAM" id="MobiDB-lite"/>
    </source>
</evidence>
<dbReference type="OrthoDB" id="2747330at2759"/>
<keyword evidence="2" id="KW-0812">Transmembrane</keyword>
<keyword evidence="2" id="KW-1133">Transmembrane helix</keyword>
<dbReference type="HOGENOM" id="CLU_1547143_0_0_1"/>
<feature type="compositionally biased region" description="Low complexity" evidence="1">
    <location>
        <begin position="158"/>
        <end position="171"/>
    </location>
</feature>
<dbReference type="AlphaFoldDB" id="A0A0C2W3J3"/>
<dbReference type="EMBL" id="KN818486">
    <property type="protein sequence ID" value="KIL55672.1"/>
    <property type="molecule type" value="Genomic_DNA"/>
</dbReference>
<keyword evidence="2" id="KW-0472">Membrane</keyword>
<feature type="compositionally biased region" description="Polar residues" evidence="1">
    <location>
        <begin position="15"/>
        <end position="26"/>
    </location>
</feature>
<dbReference type="STRING" id="946122.A0A0C2W3J3"/>
<evidence type="ECO:0000256" key="2">
    <source>
        <dbReference type="SAM" id="Phobius"/>
    </source>
</evidence>
<sequence length="181" mass="19120">MCRNDPSRRRPAYTAPNQNGSFPDPNSSSSSTVQIQPRLGLFGLTDPVIALNEFHTVRVLNQPISSAGGNNSPNPSSSSSSSSSKKLSVGLIVLLGLIGFFSLCCALFGLRWFLLKRRFRGGVSGANGSVEGGGGEKVLVASNVKLSNVAPLPPPPSTDKSTITTTSSRSYSDTERSRCRC</sequence>
<evidence type="ECO:0000313" key="4">
    <source>
        <dbReference type="Proteomes" id="UP000054549"/>
    </source>
</evidence>
<feature type="compositionally biased region" description="Low complexity" evidence="1">
    <location>
        <begin position="65"/>
        <end position="84"/>
    </location>
</feature>
<accession>A0A0C2W3J3</accession>
<dbReference type="Proteomes" id="UP000054549">
    <property type="component" value="Unassembled WGS sequence"/>
</dbReference>
<feature type="transmembrane region" description="Helical" evidence="2">
    <location>
        <begin position="87"/>
        <end position="110"/>
    </location>
</feature>
<gene>
    <name evidence="3" type="ORF">M378DRAFT_576945</name>
</gene>
<dbReference type="InParanoid" id="A0A0C2W3J3"/>
<reference evidence="3 4" key="1">
    <citation type="submission" date="2014-04" db="EMBL/GenBank/DDBJ databases">
        <title>Evolutionary Origins and Diversification of the Mycorrhizal Mutualists.</title>
        <authorList>
            <consortium name="DOE Joint Genome Institute"/>
            <consortium name="Mycorrhizal Genomics Consortium"/>
            <person name="Kohler A."/>
            <person name="Kuo A."/>
            <person name="Nagy L.G."/>
            <person name="Floudas D."/>
            <person name="Copeland A."/>
            <person name="Barry K.W."/>
            <person name="Cichocki N."/>
            <person name="Veneault-Fourrey C."/>
            <person name="LaButti K."/>
            <person name="Lindquist E.A."/>
            <person name="Lipzen A."/>
            <person name="Lundell T."/>
            <person name="Morin E."/>
            <person name="Murat C."/>
            <person name="Riley R."/>
            <person name="Ohm R."/>
            <person name="Sun H."/>
            <person name="Tunlid A."/>
            <person name="Henrissat B."/>
            <person name="Grigoriev I.V."/>
            <person name="Hibbett D.S."/>
            <person name="Martin F."/>
        </authorList>
    </citation>
    <scope>NUCLEOTIDE SEQUENCE [LARGE SCALE GENOMIC DNA]</scope>
    <source>
        <strain evidence="3 4">Koide BX008</strain>
    </source>
</reference>
<feature type="region of interest" description="Disordered" evidence="1">
    <location>
        <begin position="64"/>
        <end position="84"/>
    </location>
</feature>
<keyword evidence="4" id="KW-1185">Reference proteome</keyword>
<protein>
    <submittedName>
        <fullName evidence="3">Uncharacterized protein</fullName>
    </submittedName>
</protein>